<dbReference type="AlphaFoldDB" id="A0A7W4W5Y6"/>
<keyword evidence="2" id="KW-0560">Oxidoreductase</keyword>
<keyword evidence="3" id="KW-1185">Reference proteome</keyword>
<dbReference type="PANTHER" id="PTHR43677">
    <property type="entry name" value="SHORT-CHAIN DEHYDROGENASE/REDUCTASE"/>
    <property type="match status" value="1"/>
</dbReference>
<feature type="domain" description="Enoyl reductase (ER)" evidence="1">
    <location>
        <begin position="15"/>
        <end position="322"/>
    </location>
</feature>
<dbReference type="CDD" id="cd08288">
    <property type="entry name" value="MDR_yhdh"/>
    <property type="match status" value="1"/>
</dbReference>
<evidence type="ECO:0000259" key="1">
    <source>
        <dbReference type="SMART" id="SM00829"/>
    </source>
</evidence>
<dbReference type="InterPro" id="IPR020843">
    <property type="entry name" value="ER"/>
</dbReference>
<dbReference type="InterPro" id="IPR013154">
    <property type="entry name" value="ADH-like_N"/>
</dbReference>
<dbReference type="SUPFAM" id="SSF51735">
    <property type="entry name" value="NAD(P)-binding Rossmann-fold domains"/>
    <property type="match status" value="1"/>
</dbReference>
<dbReference type="Gene3D" id="3.90.180.10">
    <property type="entry name" value="Medium-chain alcohol dehydrogenases, catalytic domain"/>
    <property type="match status" value="1"/>
</dbReference>
<dbReference type="SUPFAM" id="SSF50129">
    <property type="entry name" value="GroES-like"/>
    <property type="match status" value="1"/>
</dbReference>
<dbReference type="InterPro" id="IPR036291">
    <property type="entry name" value="NAD(P)-bd_dom_sf"/>
</dbReference>
<dbReference type="Proteomes" id="UP000537130">
    <property type="component" value="Unassembled WGS sequence"/>
</dbReference>
<sequence>MKAIVIEKTESRQHSGIKNLDASELPDGDVSIRVEYSTINYKDALAITGASPVVRKWPMIPGIDLAGTVEQSSHPRWKQGDRVILNGWGVGEVHEGGLAQRANVKGDWLIALPSVFTTRQAMIIGTAGYTAALCVDALVHHGIRPDDGEILVTAASGGVGSIAIALLAEAGYTVVASTGKTSEEPYLKGLGATRTIDRAALSESGKPLQKELYAGAIDAVGGNTLANVCAQLRYRGAVAACGLAESPKFPTTVMPFILRGVTLYGVDSVMAPIAIREQAWERLARDLKVDILESVATDITLSGALELANDVLAGKIRGRLVVDVTE</sequence>
<dbReference type="InterPro" id="IPR013149">
    <property type="entry name" value="ADH-like_C"/>
</dbReference>
<evidence type="ECO:0000313" key="2">
    <source>
        <dbReference type="EMBL" id="MBB3048054.1"/>
    </source>
</evidence>
<dbReference type="GO" id="GO:0043957">
    <property type="term" value="F:acryloyl-CoA reductase (NADPH) activity"/>
    <property type="evidence" value="ECO:0007669"/>
    <property type="project" value="TreeGrafter"/>
</dbReference>
<dbReference type="SMART" id="SM00829">
    <property type="entry name" value="PKS_ER"/>
    <property type="match status" value="1"/>
</dbReference>
<dbReference type="RefSeq" id="WP_183410822.1">
    <property type="nucleotide sequence ID" value="NZ_JACHWY010000002.1"/>
</dbReference>
<organism evidence="2 3">
    <name type="scientific">Litorivivens lipolytica</name>
    <dbReference type="NCBI Taxonomy" id="1524264"/>
    <lineage>
        <taxon>Bacteria</taxon>
        <taxon>Pseudomonadati</taxon>
        <taxon>Pseudomonadota</taxon>
        <taxon>Gammaproteobacteria</taxon>
        <taxon>Litorivivens</taxon>
    </lineage>
</organism>
<dbReference type="NCBIfam" id="TIGR02823">
    <property type="entry name" value="oxido_YhdH"/>
    <property type="match status" value="1"/>
</dbReference>
<comment type="caution">
    <text evidence="2">The sequence shown here is derived from an EMBL/GenBank/DDBJ whole genome shotgun (WGS) entry which is preliminary data.</text>
</comment>
<dbReference type="Pfam" id="PF08240">
    <property type="entry name" value="ADH_N"/>
    <property type="match status" value="1"/>
</dbReference>
<dbReference type="InterPro" id="IPR051397">
    <property type="entry name" value="Zn-ADH-like_protein"/>
</dbReference>
<name>A0A7W4W5Y6_9GAMM</name>
<evidence type="ECO:0000313" key="3">
    <source>
        <dbReference type="Proteomes" id="UP000537130"/>
    </source>
</evidence>
<dbReference type="Pfam" id="PF00107">
    <property type="entry name" value="ADH_zinc_N"/>
    <property type="match status" value="1"/>
</dbReference>
<dbReference type="PANTHER" id="PTHR43677:SF1">
    <property type="entry name" value="ACRYLYL-COA REDUCTASE ACUI-RELATED"/>
    <property type="match status" value="1"/>
</dbReference>
<dbReference type="Gene3D" id="3.40.50.720">
    <property type="entry name" value="NAD(P)-binding Rossmann-like Domain"/>
    <property type="match status" value="1"/>
</dbReference>
<protein>
    <submittedName>
        <fullName evidence="2">Acrylyl-CoA reductase (NADPH)</fullName>
        <ecNumber evidence="2">1.3.1.-</ecNumber>
    </submittedName>
</protein>
<dbReference type="EC" id="1.3.1.-" evidence="2"/>
<gene>
    <name evidence="2" type="ORF">FHR99_002320</name>
</gene>
<dbReference type="InterPro" id="IPR011032">
    <property type="entry name" value="GroES-like_sf"/>
</dbReference>
<proteinExistence type="predicted"/>
<dbReference type="InterPro" id="IPR014188">
    <property type="entry name" value="Acrylyl-CoA_reductase_AcuI"/>
</dbReference>
<dbReference type="EMBL" id="JACHWY010000002">
    <property type="protein sequence ID" value="MBB3048054.1"/>
    <property type="molecule type" value="Genomic_DNA"/>
</dbReference>
<accession>A0A7W4W5Y6</accession>
<reference evidence="2 3" key="1">
    <citation type="submission" date="2020-08" db="EMBL/GenBank/DDBJ databases">
        <title>Genomic Encyclopedia of Type Strains, Phase III (KMG-III): the genomes of soil and plant-associated and newly described type strains.</title>
        <authorList>
            <person name="Whitman W."/>
        </authorList>
    </citation>
    <scope>NUCLEOTIDE SEQUENCE [LARGE SCALE GENOMIC DNA]</scope>
    <source>
        <strain evidence="2 3">CECT 8654</strain>
    </source>
</reference>